<dbReference type="EMBL" id="JBBCAQ010000018">
    <property type="protein sequence ID" value="KAK7595288.1"/>
    <property type="molecule type" value="Genomic_DNA"/>
</dbReference>
<organism evidence="2 3">
    <name type="scientific">Parthenolecanium corni</name>
    <dbReference type="NCBI Taxonomy" id="536013"/>
    <lineage>
        <taxon>Eukaryota</taxon>
        <taxon>Metazoa</taxon>
        <taxon>Ecdysozoa</taxon>
        <taxon>Arthropoda</taxon>
        <taxon>Hexapoda</taxon>
        <taxon>Insecta</taxon>
        <taxon>Pterygota</taxon>
        <taxon>Neoptera</taxon>
        <taxon>Paraneoptera</taxon>
        <taxon>Hemiptera</taxon>
        <taxon>Sternorrhyncha</taxon>
        <taxon>Coccoidea</taxon>
        <taxon>Coccidae</taxon>
        <taxon>Parthenolecanium</taxon>
    </lineage>
</organism>
<evidence type="ECO:0000313" key="3">
    <source>
        <dbReference type="Proteomes" id="UP001367676"/>
    </source>
</evidence>
<name>A0AAN9Y4V1_9HEMI</name>
<dbReference type="Proteomes" id="UP001367676">
    <property type="component" value="Unassembled WGS sequence"/>
</dbReference>
<comment type="caution">
    <text evidence="2">The sequence shown here is derived from an EMBL/GenBank/DDBJ whole genome shotgun (WGS) entry which is preliminary data.</text>
</comment>
<feature type="region of interest" description="Disordered" evidence="1">
    <location>
        <begin position="1"/>
        <end position="47"/>
    </location>
</feature>
<keyword evidence="3" id="KW-1185">Reference proteome</keyword>
<feature type="compositionally biased region" description="Basic and acidic residues" evidence="1">
    <location>
        <begin position="24"/>
        <end position="39"/>
    </location>
</feature>
<evidence type="ECO:0000256" key="1">
    <source>
        <dbReference type="SAM" id="MobiDB-lite"/>
    </source>
</evidence>
<sequence length="195" mass="21939">MTRWPARSSLTSEVTTDEQSTASFDDRGRGENSEDERSSRGSGEIIVSTGYPIPIPYSYTLATNTDGVREGSTTTDRIAPPRLASPRPANLRSHKSDARKSHSICRWHLVIWIASEDLITAGWRVVGLKAAIGLAIGRQWLIAIIERCDAMRSDGRRRDARRTCRVKCHDYFSSDRRRMRFATELRASGDEGRQN</sequence>
<evidence type="ECO:0000313" key="2">
    <source>
        <dbReference type="EMBL" id="KAK7595288.1"/>
    </source>
</evidence>
<proteinExistence type="predicted"/>
<feature type="region of interest" description="Disordered" evidence="1">
    <location>
        <begin position="64"/>
        <end position="95"/>
    </location>
</feature>
<feature type="compositionally biased region" description="Polar residues" evidence="1">
    <location>
        <begin position="8"/>
        <end position="23"/>
    </location>
</feature>
<reference evidence="2 3" key="1">
    <citation type="submission" date="2024-03" db="EMBL/GenBank/DDBJ databases">
        <title>Adaptation during the transition from Ophiocordyceps entomopathogen to insect associate is accompanied by gene loss and intensified selection.</title>
        <authorList>
            <person name="Ward C.M."/>
            <person name="Onetto C.A."/>
            <person name="Borneman A.R."/>
        </authorList>
    </citation>
    <scope>NUCLEOTIDE SEQUENCE [LARGE SCALE GENOMIC DNA]</scope>
    <source>
        <strain evidence="2">AWRI1</strain>
        <tissue evidence="2">Single Adult Female</tissue>
    </source>
</reference>
<accession>A0AAN9Y4V1</accession>
<gene>
    <name evidence="2" type="ORF">V9T40_013113</name>
</gene>
<protein>
    <submittedName>
        <fullName evidence="2">Uncharacterized protein</fullName>
    </submittedName>
</protein>
<dbReference type="AlphaFoldDB" id="A0AAN9Y4V1"/>
<feature type="compositionally biased region" description="Polar residues" evidence="1">
    <location>
        <begin position="64"/>
        <end position="76"/>
    </location>
</feature>